<dbReference type="VEuPathDB" id="FungiDB:I303_02409"/>
<organism evidence="2">
    <name type="scientific">Kwoniella dejecticola CBS 10117</name>
    <dbReference type="NCBI Taxonomy" id="1296121"/>
    <lineage>
        <taxon>Eukaryota</taxon>
        <taxon>Fungi</taxon>
        <taxon>Dikarya</taxon>
        <taxon>Basidiomycota</taxon>
        <taxon>Agaricomycotina</taxon>
        <taxon>Tremellomycetes</taxon>
        <taxon>Tremellales</taxon>
        <taxon>Cryptococcaceae</taxon>
        <taxon>Kwoniella</taxon>
    </lineage>
</organism>
<feature type="region of interest" description="Disordered" evidence="1">
    <location>
        <begin position="515"/>
        <end position="562"/>
    </location>
</feature>
<feature type="compositionally biased region" description="Polar residues" evidence="1">
    <location>
        <begin position="539"/>
        <end position="562"/>
    </location>
</feature>
<feature type="region of interest" description="Disordered" evidence="1">
    <location>
        <begin position="1"/>
        <end position="49"/>
    </location>
</feature>
<dbReference type="Proteomes" id="UP000078595">
    <property type="component" value="Chromosome 2"/>
</dbReference>
<reference evidence="2" key="1">
    <citation type="submission" date="2013-07" db="EMBL/GenBank/DDBJ databases">
        <title>The Genome Sequence of Cryptococcus dejecticola CBS10117.</title>
        <authorList>
            <consortium name="The Broad Institute Genome Sequencing Platform"/>
            <person name="Cuomo C."/>
            <person name="Litvintseva A."/>
            <person name="Chen Y."/>
            <person name="Heitman J."/>
            <person name="Sun S."/>
            <person name="Springer D."/>
            <person name="Dromer F."/>
            <person name="Young S.K."/>
            <person name="Zeng Q."/>
            <person name="Gargeya S."/>
            <person name="Fitzgerald M."/>
            <person name="Abouelleil A."/>
            <person name="Alvarado L."/>
            <person name="Berlin A.M."/>
            <person name="Chapman S.B."/>
            <person name="Dewar J."/>
            <person name="Goldberg J."/>
            <person name="Griggs A."/>
            <person name="Gujja S."/>
            <person name="Hansen M."/>
            <person name="Howarth C."/>
            <person name="Imamovic A."/>
            <person name="Larimer J."/>
            <person name="McCowan C."/>
            <person name="Murphy C."/>
            <person name="Pearson M."/>
            <person name="Priest M."/>
            <person name="Roberts A."/>
            <person name="Saif S."/>
            <person name="Shea T."/>
            <person name="Sykes S."/>
            <person name="Wortman J."/>
            <person name="Nusbaum C."/>
            <person name="Birren B."/>
        </authorList>
    </citation>
    <scope>NUCLEOTIDE SEQUENCE [LARGE SCALE GENOMIC DNA]</scope>
    <source>
        <strain evidence="2">CBS 10117</strain>
    </source>
</reference>
<feature type="compositionally biased region" description="Polar residues" evidence="1">
    <location>
        <begin position="247"/>
        <end position="256"/>
    </location>
</feature>
<protein>
    <submittedName>
        <fullName evidence="2">Uncharacterized protein</fullName>
    </submittedName>
</protein>
<gene>
    <name evidence="2" type="ORF">I303_02409</name>
    <name evidence="3" type="ORF">I303_101458</name>
</gene>
<dbReference type="AlphaFoldDB" id="A0A1A6ADS1"/>
<sequence>MSRPDKPFLPRDRPLLPDDGSQPVSEPPSPPQRHWKPNVSHRSNQPAVSYSFPRPSQAVEQTGIVFGTQQTDFTYSQLAGGLQDDYPSLPPSLAGTQSTSGPFGWEVSSLVVIERLVNRVMLDRVQAGQINLNGFKIQLRQTDKRVISRLICRRGGWREDEEEVEPVETTQWKLQNVEQPIIPNARSINPSRDHSPSPSAIAIYEDQDETTSEQPLPPTRLQASPKRKAQDSIDRDSPDLDDPLIPETQSETQTIGRQYAPTHVSGSVVDEGDTMSTAAPPVSQKRFKGKGKERAEPSEGDETIHIPPSRVLKATHSDESVTFSIKSQSVNLKLGVPHSNYRFPAGQMTGPPPQRSIEIDESVTEDDLEFDDDLPPAEIPPDDPLWQEEMKKWGAEGSSRLMVERIDWANKQIRATVKERKQLLKERAECKRVTNAHAEGEKKCVERLEKSQIMADHLVTQITTVADYQKAVEEHAKGLEAQGNYLRLMADNVNTALRQLNLPIMPPMPNIPLTMRPPFLTPPPTQRPSSSTPSLAGLQLNTPSPMSHPYTSPSGLPTPTQLSEMHDNAFQLALTNSQLLSDAQSSSQSVAASLPSDTDAMQIDRPDPSPGLAPPALTAHAVSLNLDYNSYLTYIDKCSNFMLSTDENKSLAETYGFAFRHLKSNDRFMVLPEIRAAWRAIVGVIHEKGYTLEAITEATTLRWKKGADGGTESLEMDVKTARRLGTYLFVLRELQEGCRSQDDIAEYLGSNVDNRWRSFKSM</sequence>
<reference evidence="3" key="2">
    <citation type="submission" date="2013-07" db="EMBL/GenBank/DDBJ databases">
        <authorList>
            <consortium name="The Broad Institute Genome Sequencing Platform"/>
            <person name="Cuomo C."/>
            <person name="Litvintseva A."/>
            <person name="Chen Y."/>
            <person name="Heitman J."/>
            <person name="Sun S."/>
            <person name="Springer D."/>
            <person name="Dromer F."/>
            <person name="Young S.K."/>
            <person name="Zeng Q."/>
            <person name="Gargeya S."/>
            <person name="Fitzgerald M."/>
            <person name="Abouelleil A."/>
            <person name="Alvarado L."/>
            <person name="Berlin A.M."/>
            <person name="Chapman S.B."/>
            <person name="Dewar J."/>
            <person name="Goldberg J."/>
            <person name="Griggs A."/>
            <person name="Gujja S."/>
            <person name="Hansen M."/>
            <person name="Howarth C."/>
            <person name="Imamovic A."/>
            <person name="Larimer J."/>
            <person name="McCowan C."/>
            <person name="Murphy C."/>
            <person name="Pearson M."/>
            <person name="Priest M."/>
            <person name="Roberts A."/>
            <person name="Saif S."/>
            <person name="Shea T."/>
            <person name="Sykes S."/>
            <person name="Wortman J."/>
            <person name="Nusbaum C."/>
            <person name="Birren B."/>
        </authorList>
    </citation>
    <scope>NUCLEOTIDE SEQUENCE</scope>
    <source>
        <strain evidence="3">CBS 10117</strain>
    </source>
</reference>
<dbReference type="KEGG" id="kdj:28966108"/>
<dbReference type="GeneID" id="28966108"/>
<feature type="compositionally biased region" description="Basic and acidic residues" evidence="1">
    <location>
        <begin position="228"/>
        <end position="238"/>
    </location>
</feature>
<feature type="region of interest" description="Disordered" evidence="1">
    <location>
        <begin position="207"/>
        <end position="305"/>
    </location>
</feature>
<reference evidence="3" key="3">
    <citation type="submission" date="2024-02" db="EMBL/GenBank/DDBJ databases">
        <title>Comparative genomics of Cryptococcus and Kwoniella reveals pathogenesis evolution and contrasting modes of karyotype evolution via chromosome fusion or intercentromeric recombination.</title>
        <authorList>
            <person name="Coelho M.A."/>
            <person name="David-Palma M."/>
            <person name="Shea T."/>
            <person name="Bowers K."/>
            <person name="McGinley-Smith S."/>
            <person name="Mohammad A.W."/>
            <person name="Gnirke A."/>
            <person name="Yurkov A.M."/>
            <person name="Nowrousian M."/>
            <person name="Sun S."/>
            <person name="Cuomo C.A."/>
            <person name="Heitman J."/>
        </authorList>
    </citation>
    <scope>NUCLEOTIDE SEQUENCE</scope>
    <source>
        <strain evidence="3">CBS 10117</strain>
    </source>
</reference>
<proteinExistence type="predicted"/>
<dbReference type="RefSeq" id="XP_018266031.1">
    <property type="nucleotide sequence ID" value="XM_018405750.1"/>
</dbReference>
<keyword evidence="4" id="KW-1185">Reference proteome</keyword>
<evidence type="ECO:0000256" key="1">
    <source>
        <dbReference type="SAM" id="MobiDB-lite"/>
    </source>
</evidence>
<dbReference type="EMBL" id="KI894028">
    <property type="protein sequence ID" value="OBR88189.1"/>
    <property type="molecule type" value="Genomic_DNA"/>
</dbReference>
<evidence type="ECO:0000313" key="3">
    <source>
        <dbReference type="EMBL" id="WWC58913.1"/>
    </source>
</evidence>
<evidence type="ECO:0000313" key="4">
    <source>
        <dbReference type="Proteomes" id="UP000078595"/>
    </source>
</evidence>
<evidence type="ECO:0000313" key="2">
    <source>
        <dbReference type="EMBL" id="OBR88189.1"/>
    </source>
</evidence>
<feature type="compositionally biased region" description="Basic and acidic residues" evidence="1">
    <location>
        <begin position="1"/>
        <end position="16"/>
    </location>
</feature>
<name>A0A1A6ADS1_9TREE</name>
<accession>A0A1A6ADS1</accession>
<dbReference type="EMBL" id="CP144531">
    <property type="protein sequence ID" value="WWC58913.1"/>
    <property type="molecule type" value="Genomic_DNA"/>
</dbReference>